<evidence type="ECO:0000256" key="12">
    <source>
        <dbReference type="SAM" id="Phobius"/>
    </source>
</evidence>
<dbReference type="PROSITE" id="PS50259">
    <property type="entry name" value="G_PROTEIN_RECEP_F3_4"/>
    <property type="match status" value="1"/>
</dbReference>
<evidence type="ECO:0000256" key="8">
    <source>
        <dbReference type="ARBA" id="ARBA00023136"/>
    </source>
</evidence>
<dbReference type="GO" id="GO:0005886">
    <property type="term" value="C:plasma membrane"/>
    <property type="evidence" value="ECO:0007669"/>
    <property type="project" value="UniProtKB-SubCell"/>
</dbReference>
<evidence type="ECO:0000259" key="13">
    <source>
        <dbReference type="PROSITE" id="PS50259"/>
    </source>
</evidence>
<evidence type="ECO:0000256" key="1">
    <source>
        <dbReference type="ARBA" id="ARBA00004651"/>
    </source>
</evidence>
<dbReference type="AlphaFoldDB" id="A0A9R0AVA0"/>
<comment type="similarity">
    <text evidence="2">Belongs to the G-protein coupled receptor 3 family.</text>
</comment>
<dbReference type="InterPro" id="IPR000068">
    <property type="entry name" value="GPCR_3_Ca_sens_rcpt-rel"/>
</dbReference>
<dbReference type="FunFam" id="2.10.50.30:FF:000002">
    <property type="entry name" value="Vomeronasal 2 receptor, h1"/>
    <property type="match status" value="1"/>
</dbReference>
<dbReference type="RefSeq" id="XP_042611590.1">
    <property type="nucleotide sequence ID" value="XM_042755656.1"/>
</dbReference>
<dbReference type="KEGG" id="ccar:109088567"/>
<dbReference type="FunFam" id="3.40.50.2300:FF:000016">
    <property type="entry name" value="Taste 1 receptor member 2"/>
    <property type="match status" value="1"/>
</dbReference>
<evidence type="ECO:0000256" key="2">
    <source>
        <dbReference type="ARBA" id="ARBA00007242"/>
    </source>
</evidence>
<dbReference type="GeneID" id="109088567"/>
<dbReference type="InterPro" id="IPR017978">
    <property type="entry name" value="GPCR_3_C"/>
</dbReference>
<dbReference type="Pfam" id="PF00003">
    <property type="entry name" value="7tm_3"/>
    <property type="match status" value="1"/>
</dbReference>
<name>A0A9R0AVA0_CYPCA</name>
<proteinExistence type="inferred from homology"/>
<keyword evidence="6 12" id="KW-1133">Transmembrane helix</keyword>
<feature type="domain" description="G-protein coupled receptors family 3 profile" evidence="13">
    <location>
        <begin position="433"/>
        <end position="697"/>
    </location>
</feature>
<feature type="transmembrane region" description="Helical" evidence="12">
    <location>
        <begin position="503"/>
        <end position="527"/>
    </location>
</feature>
<protein>
    <submittedName>
        <fullName evidence="14">Extracellular calcium-sensing receptor</fullName>
    </submittedName>
</protein>
<dbReference type="PROSITE" id="PS00981">
    <property type="entry name" value="G_PROTEIN_RECEP_F3_3"/>
    <property type="match status" value="1"/>
</dbReference>
<dbReference type="CDD" id="cd15283">
    <property type="entry name" value="7tmC_V2R_pheromone"/>
    <property type="match status" value="1"/>
</dbReference>
<keyword evidence="9 14" id="KW-0675">Receptor</keyword>
<dbReference type="Proteomes" id="UP001155660">
    <property type="component" value="Unplaced"/>
</dbReference>
<evidence type="ECO:0000256" key="10">
    <source>
        <dbReference type="ARBA" id="ARBA00023180"/>
    </source>
</evidence>
<evidence type="ECO:0000256" key="3">
    <source>
        <dbReference type="ARBA" id="ARBA00022475"/>
    </source>
</evidence>
<dbReference type="InterPro" id="IPR001828">
    <property type="entry name" value="ANF_lig-bd_rcpt"/>
</dbReference>
<reference evidence="14" key="1">
    <citation type="submission" date="2025-08" db="UniProtKB">
        <authorList>
            <consortium name="RefSeq"/>
        </authorList>
    </citation>
    <scope>IDENTIFICATION</scope>
    <source>
        <tissue evidence="14">Muscle</tissue>
    </source>
</reference>
<evidence type="ECO:0000256" key="5">
    <source>
        <dbReference type="ARBA" id="ARBA00022729"/>
    </source>
</evidence>
<feature type="transmembrane region" description="Helical" evidence="12">
    <location>
        <begin position="547"/>
        <end position="566"/>
    </location>
</feature>
<evidence type="ECO:0000256" key="9">
    <source>
        <dbReference type="ARBA" id="ARBA00023170"/>
    </source>
</evidence>
<organism evidence="14">
    <name type="scientific">Cyprinus carpio</name>
    <name type="common">Common carp</name>
    <dbReference type="NCBI Taxonomy" id="7962"/>
    <lineage>
        <taxon>Eukaryota</taxon>
        <taxon>Metazoa</taxon>
        <taxon>Chordata</taxon>
        <taxon>Craniata</taxon>
        <taxon>Vertebrata</taxon>
        <taxon>Euteleostomi</taxon>
        <taxon>Actinopterygii</taxon>
        <taxon>Neopterygii</taxon>
        <taxon>Teleostei</taxon>
        <taxon>Ostariophysi</taxon>
        <taxon>Cypriniformes</taxon>
        <taxon>Cyprinidae</taxon>
        <taxon>Cyprininae</taxon>
        <taxon>Cyprinus</taxon>
    </lineage>
</organism>
<evidence type="ECO:0000256" key="4">
    <source>
        <dbReference type="ARBA" id="ARBA00022692"/>
    </source>
</evidence>
<dbReference type="InterPro" id="IPR011500">
    <property type="entry name" value="GPCR_3_9-Cys_dom"/>
</dbReference>
<evidence type="ECO:0000256" key="6">
    <source>
        <dbReference type="ARBA" id="ARBA00022989"/>
    </source>
</evidence>
<dbReference type="OrthoDB" id="5984008at2759"/>
<sequence length="702" mass="78008">MIGGIFPIFNKQENVIASFERKMQRINCTGFDLRAFRWTQVMMFAIDEINQDEGLLPNISLGYKIMDSCASPTNVLRAAFTLVSEQKEEESTTQCHLPLTALVAESGSSQSLAVAGTLGPFRVPMVSYFSTCACLSDRRKYPSFFRTIPSDYYQAKALASLVKQYGWTWIGALQSDNDYGKNGISAFTKEVEKMGVCIAFVGTILRTYPQSKIIEVVELIKQSTVKVILAFVPEGDLYPLMRETVNQNITGIQWIASEAWVTAARPSTPEMFKSFGGTVGFVVRKMAMPKLGTFLKNISPYFPSQSTFVSDFWETMVGFSDHLQSVNFVDEYGENVFFDENGDPPASYEVINWQLRDGEIPKAVCSDNCPNGTRKAQIKGRPVCCFDCIPCADGSISNTTADCILCPEEYWSNERRDKCVMKMTEFLSNTETMGIILTALSLFGASLSVATMIIFIHFRETPIVKANNSELSSLLLVSLFFCFLCPLTFIGEPTVWSCMFRHTAFGVTFALCISCVLGKTIVVVTAFRATLPGNKLAGKFGPVQQRVIVFSCTAIQIVICVLWLIISPPFPDKALKYNNQKIILECNTGSDVAFYVVLGYIGILSAICSILAFLARKLPDNFNEAKFISFSMLIFCAVWATFIPAYISSPGKYTVAVEIFAILSSAFGLLSCIFVPKCYIILIKPERNTKKHLMGKFQKTSL</sequence>
<feature type="transmembrane region" description="Helical" evidence="12">
    <location>
        <begin position="470"/>
        <end position="491"/>
    </location>
</feature>
<gene>
    <name evidence="14" type="primary">LOC109088567</name>
</gene>
<keyword evidence="7" id="KW-0297">G-protein coupled receptor</keyword>
<dbReference type="PANTHER" id="PTHR24061">
    <property type="entry name" value="CALCIUM-SENSING RECEPTOR-RELATED"/>
    <property type="match status" value="1"/>
</dbReference>
<keyword evidence="10" id="KW-0325">Glycoprotein</keyword>
<evidence type="ECO:0000256" key="11">
    <source>
        <dbReference type="ARBA" id="ARBA00023224"/>
    </source>
</evidence>
<comment type="subcellular location">
    <subcellularLocation>
        <location evidence="1">Cell membrane</location>
        <topology evidence="1">Multi-pass membrane protein</topology>
    </subcellularLocation>
</comment>
<feature type="transmembrane region" description="Helical" evidence="12">
    <location>
        <begin position="627"/>
        <end position="647"/>
    </location>
</feature>
<dbReference type="InterPro" id="IPR017979">
    <property type="entry name" value="GPCR_3_CS"/>
</dbReference>
<keyword evidence="11" id="KW-0807">Transducer</keyword>
<accession>A0A9R0AVA0</accession>
<keyword evidence="3" id="KW-1003">Cell membrane</keyword>
<dbReference type="Pfam" id="PF01094">
    <property type="entry name" value="ANF_receptor"/>
    <property type="match status" value="1"/>
</dbReference>
<dbReference type="PANTHER" id="PTHR24061:SF519">
    <property type="entry name" value="EXTRACELLULAR CALCIUM-SENSING RECEPTOR-LIKE"/>
    <property type="match status" value="1"/>
</dbReference>
<feature type="transmembrane region" description="Helical" evidence="12">
    <location>
        <begin position="433"/>
        <end position="458"/>
    </location>
</feature>
<dbReference type="SMR" id="A0A9R0AVA0"/>
<evidence type="ECO:0000256" key="7">
    <source>
        <dbReference type="ARBA" id="ARBA00023040"/>
    </source>
</evidence>
<keyword evidence="4 12" id="KW-0812">Transmembrane</keyword>
<dbReference type="Pfam" id="PF07562">
    <property type="entry name" value="NCD3G"/>
    <property type="match status" value="1"/>
</dbReference>
<evidence type="ECO:0000313" key="14">
    <source>
        <dbReference type="RefSeq" id="XP_042611590.1"/>
    </source>
</evidence>
<feature type="transmembrane region" description="Helical" evidence="12">
    <location>
        <begin position="592"/>
        <end position="615"/>
    </location>
</feature>
<feature type="transmembrane region" description="Helical" evidence="12">
    <location>
        <begin position="659"/>
        <end position="682"/>
    </location>
</feature>
<keyword evidence="8 12" id="KW-0472">Membrane</keyword>
<dbReference type="GO" id="GO:0004930">
    <property type="term" value="F:G protein-coupled receptor activity"/>
    <property type="evidence" value="ECO:0007669"/>
    <property type="project" value="UniProtKB-KW"/>
</dbReference>
<keyword evidence="5" id="KW-0732">Signal</keyword>